<reference evidence="2" key="1">
    <citation type="submission" date="2012-06" db="EMBL/GenBank/DDBJ databases">
        <title>Complete sequence of chromosome of Desulfomonile tiedjei DSM 6799.</title>
        <authorList>
            <person name="Lucas S."/>
            <person name="Copeland A."/>
            <person name="Lapidus A."/>
            <person name="Glavina del Rio T."/>
            <person name="Dalin E."/>
            <person name="Tice H."/>
            <person name="Bruce D."/>
            <person name="Goodwin L."/>
            <person name="Pitluck S."/>
            <person name="Peters L."/>
            <person name="Ovchinnikova G."/>
            <person name="Zeytun A."/>
            <person name="Lu M."/>
            <person name="Kyrpides N."/>
            <person name="Mavromatis K."/>
            <person name="Ivanova N."/>
            <person name="Brettin T."/>
            <person name="Detter J.C."/>
            <person name="Han C."/>
            <person name="Larimer F."/>
            <person name="Land M."/>
            <person name="Hauser L."/>
            <person name="Markowitz V."/>
            <person name="Cheng J.-F."/>
            <person name="Hugenholtz P."/>
            <person name="Woyke T."/>
            <person name="Wu D."/>
            <person name="Spring S."/>
            <person name="Schroeder M."/>
            <person name="Brambilla E."/>
            <person name="Klenk H.-P."/>
            <person name="Eisen J.A."/>
        </authorList>
    </citation>
    <scope>NUCLEOTIDE SEQUENCE [LARGE SCALE GENOMIC DNA]</scope>
    <source>
        <strain evidence="2">ATCC 49306 / DSM 6799 / DCB-1</strain>
    </source>
</reference>
<dbReference type="EMBL" id="CP003360">
    <property type="protein sequence ID" value="AFM26775.1"/>
    <property type="molecule type" value="Genomic_DNA"/>
</dbReference>
<gene>
    <name evidence="1" type="ordered locus">Desti_4138</name>
</gene>
<protein>
    <submittedName>
        <fullName evidence="1">Uncharacterized protein</fullName>
    </submittedName>
</protein>
<dbReference type="HOGENOM" id="CLU_968850_0_0_7"/>
<sequence>MNLPCPICISEERNIDGYDLILVLGLMKEYNWKEIWRKYQPEDNSSEAVSMYYQAENYFLELHIQKMQRIILSEKFNTNPFFMQQVIQRITASHHHDLILRKIRQQGLDGGENPICLSCSMGNIIVDLIVNRNESIPKLAKPKRGTSRIESLENRPLDVYDLSSALYLCQQNLTESLFRRYAVPDAKKEGSDKRVRISTRLGHYDVVLSFKCIDTNREMVVPPPGNASVATIHQVIQRMNFRHAPRLIHQELEAVGLSVTLEEVETGFSLRRFINNTALRVDFLPHD</sequence>
<proteinExistence type="predicted"/>
<dbReference type="AlphaFoldDB" id="I4CB34"/>
<dbReference type="RefSeq" id="WP_014811898.1">
    <property type="nucleotide sequence ID" value="NC_018025.1"/>
</dbReference>
<evidence type="ECO:0000313" key="2">
    <source>
        <dbReference type="Proteomes" id="UP000006055"/>
    </source>
</evidence>
<name>I4CB34_DESTA</name>
<evidence type="ECO:0000313" key="1">
    <source>
        <dbReference type="EMBL" id="AFM26775.1"/>
    </source>
</evidence>
<organism evidence="1 2">
    <name type="scientific">Desulfomonile tiedjei (strain ATCC 49306 / DSM 6799 / DCB-1)</name>
    <dbReference type="NCBI Taxonomy" id="706587"/>
    <lineage>
        <taxon>Bacteria</taxon>
        <taxon>Pseudomonadati</taxon>
        <taxon>Thermodesulfobacteriota</taxon>
        <taxon>Desulfomonilia</taxon>
        <taxon>Desulfomonilales</taxon>
        <taxon>Desulfomonilaceae</taxon>
        <taxon>Desulfomonile</taxon>
    </lineage>
</organism>
<keyword evidence="2" id="KW-1185">Reference proteome</keyword>
<dbReference type="KEGG" id="dti:Desti_4138"/>
<dbReference type="Proteomes" id="UP000006055">
    <property type="component" value="Chromosome"/>
</dbReference>
<accession>I4CB34</accession>